<dbReference type="Gene3D" id="3.40.50.300">
    <property type="entry name" value="P-loop containing nucleotide triphosphate hydrolases"/>
    <property type="match status" value="1"/>
</dbReference>
<evidence type="ECO:0000259" key="2">
    <source>
        <dbReference type="Pfam" id="PF05970"/>
    </source>
</evidence>
<dbReference type="Pfam" id="PF05970">
    <property type="entry name" value="PIF1"/>
    <property type="match status" value="1"/>
</dbReference>
<keyword evidence="1" id="KW-0067">ATP-binding</keyword>
<dbReference type="GO" id="GO:0005524">
    <property type="term" value="F:ATP binding"/>
    <property type="evidence" value="ECO:0007669"/>
    <property type="project" value="UniProtKB-KW"/>
</dbReference>
<proteinExistence type="inferred from homology"/>
<dbReference type="GO" id="GO:0006310">
    <property type="term" value="P:DNA recombination"/>
    <property type="evidence" value="ECO:0007669"/>
    <property type="project" value="UniProtKB-KW"/>
</dbReference>
<dbReference type="InterPro" id="IPR010285">
    <property type="entry name" value="DNA_helicase_pif1-like_DEAD"/>
</dbReference>
<dbReference type="GO" id="GO:0000723">
    <property type="term" value="P:telomere maintenance"/>
    <property type="evidence" value="ECO:0007669"/>
    <property type="project" value="InterPro"/>
</dbReference>
<comment type="similarity">
    <text evidence="1">Belongs to the helicase family.</text>
</comment>
<feature type="domain" description="DNA helicase Pif1-like DEAD-box helicase" evidence="2">
    <location>
        <begin position="311"/>
        <end position="419"/>
    </location>
</feature>
<dbReference type="EC" id="5.6.2.3" evidence="1"/>
<dbReference type="GO" id="GO:0043139">
    <property type="term" value="F:5'-3' DNA helicase activity"/>
    <property type="evidence" value="ECO:0007669"/>
    <property type="project" value="UniProtKB-EC"/>
</dbReference>
<evidence type="ECO:0000313" key="4">
    <source>
        <dbReference type="EMBL" id="CAF4487703.1"/>
    </source>
</evidence>
<comment type="caution">
    <text evidence="3">The sequence shown here is derived from an EMBL/GenBank/DDBJ whole genome shotgun (WGS) entry which is preliminary data.</text>
</comment>
<dbReference type="Proteomes" id="UP000681967">
    <property type="component" value="Unassembled WGS sequence"/>
</dbReference>
<dbReference type="PANTHER" id="PTHR47642:SF5">
    <property type="entry name" value="ATP-DEPENDENT DNA HELICASE"/>
    <property type="match status" value="1"/>
</dbReference>
<dbReference type="EMBL" id="CAJNOV010002148">
    <property type="protein sequence ID" value="CAF1090670.1"/>
    <property type="molecule type" value="Genomic_DNA"/>
</dbReference>
<dbReference type="InterPro" id="IPR051055">
    <property type="entry name" value="PIF1_helicase"/>
</dbReference>
<comment type="cofactor">
    <cofactor evidence="1">
        <name>Mg(2+)</name>
        <dbReference type="ChEBI" id="CHEBI:18420"/>
    </cofactor>
</comment>
<dbReference type="SUPFAM" id="SSF52540">
    <property type="entry name" value="P-loop containing nucleoside triphosphate hydrolases"/>
    <property type="match status" value="1"/>
</dbReference>
<keyword evidence="1" id="KW-0347">Helicase</keyword>
<dbReference type="GO" id="GO:0006281">
    <property type="term" value="P:DNA repair"/>
    <property type="evidence" value="ECO:0007669"/>
    <property type="project" value="UniProtKB-KW"/>
</dbReference>
<keyword evidence="1" id="KW-0378">Hydrolase</keyword>
<dbReference type="EMBL" id="CAJOBH010074548">
    <property type="protein sequence ID" value="CAF4487703.1"/>
    <property type="molecule type" value="Genomic_DNA"/>
</dbReference>
<dbReference type="AlphaFoldDB" id="A0A814NDB2"/>
<keyword evidence="1" id="KW-0227">DNA damage</keyword>
<keyword evidence="1" id="KW-0233">DNA recombination</keyword>
<keyword evidence="1" id="KW-0234">DNA repair</keyword>
<dbReference type="PANTHER" id="PTHR47642">
    <property type="entry name" value="ATP-DEPENDENT DNA HELICASE"/>
    <property type="match status" value="1"/>
</dbReference>
<gene>
    <name evidence="4" type="ORF">BYL167_LOCUS35424</name>
    <name evidence="3" type="ORF">CJN711_LOCUS6650</name>
</gene>
<keyword evidence="1" id="KW-0547">Nucleotide-binding</keyword>
<dbReference type="GO" id="GO:0016787">
    <property type="term" value="F:hydrolase activity"/>
    <property type="evidence" value="ECO:0007669"/>
    <property type="project" value="UniProtKB-KW"/>
</dbReference>
<reference evidence="3" key="1">
    <citation type="submission" date="2021-02" db="EMBL/GenBank/DDBJ databases">
        <authorList>
            <person name="Nowell W R."/>
        </authorList>
    </citation>
    <scope>NUCLEOTIDE SEQUENCE</scope>
</reference>
<dbReference type="Proteomes" id="UP000663855">
    <property type="component" value="Unassembled WGS sequence"/>
</dbReference>
<evidence type="ECO:0000256" key="1">
    <source>
        <dbReference type="RuleBase" id="RU363044"/>
    </source>
</evidence>
<name>A0A814NDB2_9BILA</name>
<sequence>MKPIVPVLLGPPVPRRDREDTRERYCRSILTLFFPWRSIQDLCDVDQTWEQAFEIRHKKITPGSCKIIDNIQLLQECKKDRDEHLQQVIEAAQSEVVNDNVYPSRNDSDSDDENTDILDVLETIEMSEIPSLKVPGTKSEQIYFEKVVQAVDQANRFSNIQVSCMGSTKTLICTTTRDKQILFDRKHLIPVTAEPIQLNNIWQRQIKDGKERRRNASIVERTECALVEQNDTDVNELVGAIEENVSSNFDSNNGLLNLPCIVPVSRITLPNETTREHIAQQFTLNKNQNAAFMIITGHLDGLDKLNEDEKREQLIMCVPGCGGTGKSQLIRAITAYFTQTNRAHTLRKLAPTSVAAAEIEGMTIHSFLGDGRNRKSKSKVINRPEQMTHENAWRFVEYIILDEMSMVGLSLLARLNTLITTAKHCDPMTTL</sequence>
<organism evidence="3 5">
    <name type="scientific">Rotaria magnacalcarata</name>
    <dbReference type="NCBI Taxonomy" id="392030"/>
    <lineage>
        <taxon>Eukaryota</taxon>
        <taxon>Metazoa</taxon>
        <taxon>Spiralia</taxon>
        <taxon>Gnathifera</taxon>
        <taxon>Rotifera</taxon>
        <taxon>Eurotatoria</taxon>
        <taxon>Bdelloidea</taxon>
        <taxon>Philodinida</taxon>
        <taxon>Philodinidae</taxon>
        <taxon>Rotaria</taxon>
    </lineage>
</organism>
<comment type="catalytic activity">
    <reaction evidence="1">
        <text>ATP + H2O = ADP + phosphate + H(+)</text>
        <dbReference type="Rhea" id="RHEA:13065"/>
        <dbReference type="ChEBI" id="CHEBI:15377"/>
        <dbReference type="ChEBI" id="CHEBI:15378"/>
        <dbReference type="ChEBI" id="CHEBI:30616"/>
        <dbReference type="ChEBI" id="CHEBI:43474"/>
        <dbReference type="ChEBI" id="CHEBI:456216"/>
        <dbReference type="EC" id="5.6.2.3"/>
    </reaction>
</comment>
<dbReference type="InterPro" id="IPR027417">
    <property type="entry name" value="P-loop_NTPase"/>
</dbReference>
<protein>
    <recommendedName>
        <fullName evidence="1">ATP-dependent DNA helicase</fullName>
        <ecNumber evidence="1">5.6.2.3</ecNumber>
    </recommendedName>
</protein>
<evidence type="ECO:0000313" key="3">
    <source>
        <dbReference type="EMBL" id="CAF1090670.1"/>
    </source>
</evidence>
<accession>A0A814NDB2</accession>
<evidence type="ECO:0000313" key="5">
    <source>
        <dbReference type="Proteomes" id="UP000663855"/>
    </source>
</evidence>